<evidence type="ECO:0000313" key="1">
    <source>
        <dbReference type="EMBL" id="PYI02882.1"/>
    </source>
</evidence>
<accession>A0A319DYJ2</accession>
<protein>
    <submittedName>
        <fullName evidence="1">Uncharacterized protein</fullName>
    </submittedName>
</protein>
<gene>
    <name evidence="1" type="ORF">BO78DRAFT_213044</name>
</gene>
<dbReference type="EMBL" id="KZ826388">
    <property type="protein sequence ID" value="PYI02882.1"/>
    <property type="molecule type" value="Genomic_DNA"/>
</dbReference>
<reference evidence="1 2" key="1">
    <citation type="submission" date="2018-02" db="EMBL/GenBank/DDBJ databases">
        <title>The genomes of Aspergillus section Nigri reveals drivers in fungal speciation.</title>
        <authorList>
            <consortium name="DOE Joint Genome Institute"/>
            <person name="Vesth T.C."/>
            <person name="Nybo J."/>
            <person name="Theobald S."/>
            <person name="Brandl J."/>
            <person name="Frisvad J.C."/>
            <person name="Nielsen K.F."/>
            <person name="Lyhne E.K."/>
            <person name="Kogle M.E."/>
            <person name="Kuo A."/>
            <person name="Riley R."/>
            <person name="Clum A."/>
            <person name="Nolan M."/>
            <person name="Lipzen A."/>
            <person name="Salamov A."/>
            <person name="Henrissat B."/>
            <person name="Wiebenga A."/>
            <person name="De vries R.P."/>
            <person name="Grigoriev I.V."/>
            <person name="Mortensen U.H."/>
            <person name="Andersen M.R."/>
            <person name="Baker S.E."/>
        </authorList>
    </citation>
    <scope>NUCLEOTIDE SEQUENCE [LARGE SCALE GENOMIC DNA]</scope>
    <source>
        <strain evidence="1 2">CBS 121057</strain>
    </source>
</reference>
<dbReference type="AlphaFoldDB" id="A0A319DYJ2"/>
<organism evidence="1 2">
    <name type="scientific">Aspergillus sclerotiicarbonarius (strain CBS 121057 / IBT 28362)</name>
    <dbReference type="NCBI Taxonomy" id="1448318"/>
    <lineage>
        <taxon>Eukaryota</taxon>
        <taxon>Fungi</taxon>
        <taxon>Dikarya</taxon>
        <taxon>Ascomycota</taxon>
        <taxon>Pezizomycotina</taxon>
        <taxon>Eurotiomycetes</taxon>
        <taxon>Eurotiomycetidae</taxon>
        <taxon>Eurotiales</taxon>
        <taxon>Aspergillaceae</taxon>
        <taxon>Aspergillus</taxon>
        <taxon>Aspergillus subgen. Circumdati</taxon>
    </lineage>
</organism>
<dbReference type="Proteomes" id="UP000248423">
    <property type="component" value="Unassembled WGS sequence"/>
</dbReference>
<sequence length="90" mass="10076">MYETQNLARRKSPFEPVAVDILHILLLIVGFCRAKTPVGRDHGTWGEIQGIVQVVGIRVHLREGERGGRNLTICHLHPPFHVEGVHDSPP</sequence>
<evidence type="ECO:0000313" key="2">
    <source>
        <dbReference type="Proteomes" id="UP000248423"/>
    </source>
</evidence>
<dbReference type="VEuPathDB" id="FungiDB:BO78DRAFT_213044"/>
<keyword evidence="2" id="KW-1185">Reference proteome</keyword>
<name>A0A319DYJ2_ASPSB</name>
<proteinExistence type="predicted"/>